<evidence type="ECO:0000313" key="2">
    <source>
        <dbReference type="Proteomes" id="UP000464178"/>
    </source>
</evidence>
<name>A0A6P2DET7_9BACT</name>
<protein>
    <submittedName>
        <fullName evidence="1">Uncharacterized protein</fullName>
    </submittedName>
</protein>
<dbReference type="KEGG" id="gms:SOIL9_82750"/>
<dbReference type="AlphaFoldDB" id="A0A6P2DET7"/>
<proteinExistence type="predicted"/>
<reference evidence="1 2" key="1">
    <citation type="submission" date="2019-05" db="EMBL/GenBank/DDBJ databases">
        <authorList>
            <consortium name="Science for Life Laboratories"/>
        </authorList>
    </citation>
    <scope>NUCLEOTIDE SEQUENCE [LARGE SCALE GENOMIC DNA]</scope>
    <source>
        <strain evidence="1">Soil9</strain>
    </source>
</reference>
<gene>
    <name evidence="1" type="ORF">SOIL9_82750</name>
</gene>
<dbReference type="Proteomes" id="UP000464178">
    <property type="component" value="Chromosome"/>
</dbReference>
<organism evidence="1 2">
    <name type="scientific">Gemmata massiliana</name>
    <dbReference type="NCBI Taxonomy" id="1210884"/>
    <lineage>
        <taxon>Bacteria</taxon>
        <taxon>Pseudomonadati</taxon>
        <taxon>Planctomycetota</taxon>
        <taxon>Planctomycetia</taxon>
        <taxon>Gemmatales</taxon>
        <taxon>Gemmataceae</taxon>
        <taxon>Gemmata</taxon>
    </lineage>
</organism>
<dbReference type="RefSeq" id="WP_162672092.1">
    <property type="nucleotide sequence ID" value="NZ_LR593886.1"/>
</dbReference>
<sequence>MTPLLLSLALTSPAQPPIYTPPVTLAPRVTLQPQITPAPVYRPVVVVPVPVVVNPVVPAPVGPRAVTLSEFSRFFTPTPGQHDVWIIHPVTRQPVRVCFALPNGKLRDFEVDRRSIRFEFRNGVVDIEFRNNGTVDVRYRD</sequence>
<dbReference type="EMBL" id="LR593886">
    <property type="protein sequence ID" value="VTS00166.1"/>
    <property type="molecule type" value="Genomic_DNA"/>
</dbReference>
<accession>A0A6P2DET7</accession>
<evidence type="ECO:0000313" key="1">
    <source>
        <dbReference type="EMBL" id="VTS00166.1"/>
    </source>
</evidence>
<keyword evidence="2" id="KW-1185">Reference proteome</keyword>